<dbReference type="InterPro" id="IPR002937">
    <property type="entry name" value="Amino_oxidase"/>
</dbReference>
<feature type="domain" description="Amine oxidase" evidence="2">
    <location>
        <begin position="443"/>
        <end position="675"/>
    </location>
</feature>
<proteinExistence type="predicted"/>
<dbReference type="InterPro" id="IPR050464">
    <property type="entry name" value="Zeta_carotene_desat/Oxidored"/>
</dbReference>
<comment type="caution">
    <text evidence="3">The sequence shown here is derived from an EMBL/GenBank/DDBJ whole genome shotgun (WGS) entry which is preliminary data.</text>
</comment>
<dbReference type="EMBL" id="SPUM01000020">
    <property type="protein sequence ID" value="TFW34841.1"/>
    <property type="molecule type" value="Genomic_DNA"/>
</dbReference>
<keyword evidence="4" id="KW-1185">Reference proteome</keyword>
<dbReference type="Proteomes" id="UP000297258">
    <property type="component" value="Unassembled WGS sequence"/>
</dbReference>
<organism evidence="3 4">
    <name type="scientific">Massilia horti</name>
    <dbReference type="NCBI Taxonomy" id="2562153"/>
    <lineage>
        <taxon>Bacteria</taxon>
        <taxon>Pseudomonadati</taxon>
        <taxon>Pseudomonadota</taxon>
        <taxon>Betaproteobacteria</taxon>
        <taxon>Burkholderiales</taxon>
        <taxon>Oxalobacteraceae</taxon>
        <taxon>Telluria group</taxon>
        <taxon>Massilia</taxon>
    </lineage>
</organism>
<dbReference type="OrthoDB" id="220163at2"/>
<keyword evidence="1" id="KW-0472">Membrane</keyword>
<reference evidence="3 4" key="1">
    <citation type="submission" date="2019-03" db="EMBL/GenBank/DDBJ databases">
        <title>Draft genome of Massilia hortus sp. nov., a novel bacterial species of the Oxalobacteraceae family.</title>
        <authorList>
            <person name="Peta V."/>
            <person name="Raths R."/>
            <person name="Bucking H."/>
        </authorList>
    </citation>
    <scope>NUCLEOTIDE SEQUENCE [LARGE SCALE GENOMIC DNA]</scope>
    <source>
        <strain evidence="3 4">ONC3</strain>
    </source>
</reference>
<dbReference type="GO" id="GO:0016491">
    <property type="term" value="F:oxidoreductase activity"/>
    <property type="evidence" value="ECO:0007669"/>
    <property type="project" value="InterPro"/>
</dbReference>
<dbReference type="Pfam" id="PF01593">
    <property type="entry name" value="Amino_oxidase"/>
    <property type="match status" value="1"/>
</dbReference>
<feature type="transmembrane region" description="Helical" evidence="1">
    <location>
        <begin position="7"/>
        <end position="29"/>
    </location>
</feature>
<evidence type="ECO:0000313" key="3">
    <source>
        <dbReference type="EMBL" id="TFW34841.1"/>
    </source>
</evidence>
<evidence type="ECO:0000256" key="1">
    <source>
        <dbReference type="SAM" id="Phobius"/>
    </source>
</evidence>
<evidence type="ECO:0000259" key="2">
    <source>
        <dbReference type="Pfam" id="PF01593"/>
    </source>
</evidence>
<sequence length="690" mass="76052">MAQLQKIAILGGGAGSLAAAFYLTAQIGWRERYEITVYQQGWRLGGKGASGRNAALGQRIEEHGLHIWGGFYANAFKMIRAVYDELGRAPGTPLASWDQAFRPHDYMVLAELVGTEWRPWQLVLPRRPGEPGIGSDPVTPWQMAIEAITWLRRWHSDVRAAAPYLRAPEVGAPFDALLALAHALPGDARDHTDSDRELLARALLRVERRIREPVYAAVIQDDQTRRALIGLNIGITVVKGMLADGVFTRGFDVINDEDFRGWLTRHGGSLELCVNSAIVHGMYSQLFAFEDGDPGRPNLEAGTALRWLMRMSFAYHGAVIYRMEAGMGDAVFAPMYEVLARRGVRFEFFHRVEEIAPDEDFVGSVRMTVQAAVPAGAYQPLVSIKGLPCWPNVPNYGQLEPEQAALMQEHGVDLESYWSDWPALYRQAFGKPLPERTLLRGRDFDQVVLGLPIATLPLLAPGLLVASPPLQAAASRLRTVVTQACQVWLDRETRDLGWTYEPNGEEPILTNFSIPYDTWAPMSQVLPSEAWPGPNAPRSIQYFCGAMTLAEFPPQSDTGFPARAAALAKANAVELLQHRIGALWPAARAGIPWQWLVDPFDASGAARFDRQYWRANIDPSERYVLSLTGSSAYRPVSTGSGLKNLFLAGDWLRTGLDSGCVEAAVMSGMQASRALTGYPESIPGDSDLGD</sequence>
<protein>
    <recommendedName>
        <fullName evidence="2">Amine oxidase domain-containing protein</fullName>
    </recommendedName>
</protein>
<name>A0A4Y9T4W5_9BURK</name>
<dbReference type="AlphaFoldDB" id="A0A4Y9T4W5"/>
<dbReference type="PANTHER" id="PTHR42923:SF46">
    <property type="entry name" value="AMINE OXIDASE"/>
    <property type="match status" value="1"/>
</dbReference>
<accession>A0A4Y9T4W5</accession>
<evidence type="ECO:0000313" key="4">
    <source>
        <dbReference type="Proteomes" id="UP000297258"/>
    </source>
</evidence>
<gene>
    <name evidence="3" type="ORF">E4O92_03125</name>
</gene>
<dbReference type="Gene3D" id="3.50.50.60">
    <property type="entry name" value="FAD/NAD(P)-binding domain"/>
    <property type="match status" value="1"/>
</dbReference>
<dbReference type="RefSeq" id="WP_135188295.1">
    <property type="nucleotide sequence ID" value="NZ_SPUM01000020.1"/>
</dbReference>
<dbReference type="InterPro" id="IPR036188">
    <property type="entry name" value="FAD/NAD-bd_sf"/>
</dbReference>
<keyword evidence="1" id="KW-0812">Transmembrane</keyword>
<keyword evidence="1" id="KW-1133">Transmembrane helix</keyword>
<dbReference type="Pfam" id="PF13450">
    <property type="entry name" value="NAD_binding_8"/>
    <property type="match status" value="1"/>
</dbReference>
<dbReference type="SUPFAM" id="SSF51905">
    <property type="entry name" value="FAD/NAD(P)-binding domain"/>
    <property type="match status" value="1"/>
</dbReference>
<dbReference type="PANTHER" id="PTHR42923">
    <property type="entry name" value="PROTOPORPHYRINOGEN OXIDASE"/>
    <property type="match status" value="1"/>
</dbReference>